<dbReference type="Proteomes" id="UP000276215">
    <property type="component" value="Unassembled WGS sequence"/>
</dbReference>
<proteinExistence type="predicted"/>
<evidence type="ECO:0000313" key="2">
    <source>
        <dbReference type="EMBL" id="RPB04377.1"/>
    </source>
</evidence>
<feature type="transmembrane region" description="Helical" evidence="1">
    <location>
        <begin position="36"/>
        <end position="53"/>
    </location>
</feature>
<keyword evidence="1" id="KW-0472">Membrane</keyword>
<keyword evidence="1" id="KW-0812">Transmembrane</keyword>
<evidence type="ECO:0000256" key="1">
    <source>
        <dbReference type="SAM" id="Phobius"/>
    </source>
</evidence>
<sequence>MDRVNLLCRGGENFGAFRGILGGGGVCGGEGVVTELHSVFVLLFLFLFYFILLV</sequence>
<keyword evidence="3" id="KW-1185">Reference proteome</keyword>
<protein>
    <submittedName>
        <fullName evidence="2">Uncharacterized protein</fullName>
    </submittedName>
</protein>
<dbReference type="EMBL" id="ML120358">
    <property type="protein sequence ID" value="RPB04377.1"/>
    <property type="molecule type" value="Genomic_DNA"/>
</dbReference>
<name>A0A3N4K1D3_9PEZI</name>
<dbReference type="AlphaFoldDB" id="A0A3N4K1D3"/>
<accession>A0A3N4K1D3</accession>
<gene>
    <name evidence="2" type="ORF">L873DRAFT_1347336</name>
</gene>
<reference evidence="2 3" key="1">
    <citation type="journal article" date="2018" name="Nat. Ecol. Evol.">
        <title>Pezizomycetes genomes reveal the molecular basis of ectomycorrhizal truffle lifestyle.</title>
        <authorList>
            <person name="Murat C."/>
            <person name="Payen T."/>
            <person name="Noel B."/>
            <person name="Kuo A."/>
            <person name="Morin E."/>
            <person name="Chen J."/>
            <person name="Kohler A."/>
            <person name="Krizsan K."/>
            <person name="Balestrini R."/>
            <person name="Da Silva C."/>
            <person name="Montanini B."/>
            <person name="Hainaut M."/>
            <person name="Levati E."/>
            <person name="Barry K.W."/>
            <person name="Belfiori B."/>
            <person name="Cichocki N."/>
            <person name="Clum A."/>
            <person name="Dockter R.B."/>
            <person name="Fauchery L."/>
            <person name="Guy J."/>
            <person name="Iotti M."/>
            <person name="Le Tacon F."/>
            <person name="Lindquist E.A."/>
            <person name="Lipzen A."/>
            <person name="Malagnac F."/>
            <person name="Mello A."/>
            <person name="Molinier V."/>
            <person name="Miyauchi S."/>
            <person name="Poulain J."/>
            <person name="Riccioni C."/>
            <person name="Rubini A."/>
            <person name="Sitrit Y."/>
            <person name="Splivallo R."/>
            <person name="Traeger S."/>
            <person name="Wang M."/>
            <person name="Zifcakova L."/>
            <person name="Wipf D."/>
            <person name="Zambonelli A."/>
            <person name="Paolocci F."/>
            <person name="Nowrousian M."/>
            <person name="Ottonello S."/>
            <person name="Baldrian P."/>
            <person name="Spatafora J.W."/>
            <person name="Henrissat B."/>
            <person name="Nagy L.G."/>
            <person name="Aury J.M."/>
            <person name="Wincker P."/>
            <person name="Grigoriev I.V."/>
            <person name="Bonfante P."/>
            <person name="Martin F.M."/>
        </authorList>
    </citation>
    <scope>NUCLEOTIDE SEQUENCE [LARGE SCALE GENOMIC DNA]</scope>
    <source>
        <strain evidence="2 3">120613-1</strain>
    </source>
</reference>
<organism evidence="2 3">
    <name type="scientific">Choiromyces venosus 120613-1</name>
    <dbReference type="NCBI Taxonomy" id="1336337"/>
    <lineage>
        <taxon>Eukaryota</taxon>
        <taxon>Fungi</taxon>
        <taxon>Dikarya</taxon>
        <taxon>Ascomycota</taxon>
        <taxon>Pezizomycotina</taxon>
        <taxon>Pezizomycetes</taxon>
        <taxon>Pezizales</taxon>
        <taxon>Tuberaceae</taxon>
        <taxon>Choiromyces</taxon>
    </lineage>
</organism>
<keyword evidence="1" id="KW-1133">Transmembrane helix</keyword>
<evidence type="ECO:0000313" key="3">
    <source>
        <dbReference type="Proteomes" id="UP000276215"/>
    </source>
</evidence>